<name>A0A392LWN0_9FABA</name>
<organism evidence="2 3">
    <name type="scientific">Trifolium medium</name>
    <dbReference type="NCBI Taxonomy" id="97028"/>
    <lineage>
        <taxon>Eukaryota</taxon>
        <taxon>Viridiplantae</taxon>
        <taxon>Streptophyta</taxon>
        <taxon>Embryophyta</taxon>
        <taxon>Tracheophyta</taxon>
        <taxon>Spermatophyta</taxon>
        <taxon>Magnoliopsida</taxon>
        <taxon>eudicotyledons</taxon>
        <taxon>Gunneridae</taxon>
        <taxon>Pentapetalae</taxon>
        <taxon>rosids</taxon>
        <taxon>fabids</taxon>
        <taxon>Fabales</taxon>
        <taxon>Fabaceae</taxon>
        <taxon>Papilionoideae</taxon>
        <taxon>50 kb inversion clade</taxon>
        <taxon>NPAAA clade</taxon>
        <taxon>Hologalegina</taxon>
        <taxon>IRL clade</taxon>
        <taxon>Trifolieae</taxon>
        <taxon>Trifolium</taxon>
    </lineage>
</organism>
<comment type="caution">
    <text evidence="2">The sequence shown here is derived from an EMBL/GenBank/DDBJ whole genome shotgun (WGS) entry which is preliminary data.</text>
</comment>
<evidence type="ECO:0000256" key="1">
    <source>
        <dbReference type="SAM" id="MobiDB-lite"/>
    </source>
</evidence>
<sequence length="124" mass="13947">MQNSGRGMNEPEVLGPCVLNTIDWSIFDDEIKAEAEAEMEMNRLKTESKKKRKRDSSAAKSTKNGHDVEASIYNETVDAKNEIQRLKDAGQRIAAMLEVEKGAIHAYVDSRFSVIQTQIEKQFG</sequence>
<evidence type="ECO:0000313" key="2">
    <source>
        <dbReference type="EMBL" id="MCH79367.1"/>
    </source>
</evidence>
<keyword evidence="3" id="KW-1185">Reference proteome</keyword>
<proteinExistence type="predicted"/>
<dbReference type="AlphaFoldDB" id="A0A392LWN0"/>
<dbReference type="EMBL" id="LXQA010000069">
    <property type="protein sequence ID" value="MCH79367.1"/>
    <property type="molecule type" value="Genomic_DNA"/>
</dbReference>
<gene>
    <name evidence="2" type="ORF">A2U01_0000116</name>
</gene>
<feature type="region of interest" description="Disordered" evidence="1">
    <location>
        <begin position="41"/>
        <end position="69"/>
    </location>
</feature>
<dbReference type="Proteomes" id="UP000265520">
    <property type="component" value="Unassembled WGS sequence"/>
</dbReference>
<accession>A0A392LWN0</accession>
<evidence type="ECO:0000313" key="3">
    <source>
        <dbReference type="Proteomes" id="UP000265520"/>
    </source>
</evidence>
<protein>
    <submittedName>
        <fullName evidence="2">Uncharacterized protein</fullName>
    </submittedName>
</protein>
<reference evidence="2 3" key="1">
    <citation type="journal article" date="2018" name="Front. Plant Sci.">
        <title>Red Clover (Trifolium pratense) and Zigzag Clover (T. medium) - A Picture of Genomic Similarities and Differences.</title>
        <authorList>
            <person name="Dluhosova J."/>
            <person name="Istvanek J."/>
            <person name="Nedelnik J."/>
            <person name="Repkova J."/>
        </authorList>
    </citation>
    <scope>NUCLEOTIDE SEQUENCE [LARGE SCALE GENOMIC DNA]</scope>
    <source>
        <strain evidence="3">cv. 10/8</strain>
        <tissue evidence="2">Leaf</tissue>
    </source>
</reference>